<evidence type="ECO:0000256" key="5">
    <source>
        <dbReference type="ARBA" id="ARBA00022723"/>
    </source>
</evidence>
<evidence type="ECO:0000256" key="2">
    <source>
        <dbReference type="ARBA" id="ARBA00006490"/>
    </source>
</evidence>
<evidence type="ECO:0000313" key="13">
    <source>
        <dbReference type="Proteomes" id="UP001244640"/>
    </source>
</evidence>
<dbReference type="InterPro" id="IPR016454">
    <property type="entry name" value="Cysteine_dSase"/>
</dbReference>
<dbReference type="InterPro" id="IPR000192">
    <property type="entry name" value="Aminotrans_V_dom"/>
</dbReference>
<evidence type="ECO:0000256" key="7">
    <source>
        <dbReference type="ARBA" id="ARBA00023004"/>
    </source>
</evidence>
<evidence type="ECO:0000256" key="6">
    <source>
        <dbReference type="ARBA" id="ARBA00022898"/>
    </source>
</evidence>
<name>A0ABU0U4J5_9SPHI</name>
<dbReference type="PIRSF" id="PIRSF005572">
    <property type="entry name" value="NifS"/>
    <property type="match status" value="1"/>
</dbReference>
<gene>
    <name evidence="12" type="ORF">QE382_001865</name>
</gene>
<dbReference type="InterPro" id="IPR015421">
    <property type="entry name" value="PyrdxlP-dep_Trfase_major"/>
</dbReference>
<dbReference type="InterPro" id="IPR020578">
    <property type="entry name" value="Aminotrans_V_PyrdxlP_BS"/>
</dbReference>
<dbReference type="InterPro" id="IPR015424">
    <property type="entry name" value="PyrdxlP-dep_Trfase"/>
</dbReference>
<evidence type="ECO:0000313" key="12">
    <source>
        <dbReference type="EMBL" id="MDQ1149881.1"/>
    </source>
</evidence>
<keyword evidence="13" id="KW-1185">Reference proteome</keyword>
<keyword evidence="5" id="KW-0479">Metal-binding</keyword>
<dbReference type="EC" id="2.8.1.7" evidence="3"/>
<protein>
    <recommendedName>
        <fullName evidence="3">cysteine desulfurase</fullName>
        <ecNumber evidence="3">2.8.1.7</ecNumber>
    </recommendedName>
</protein>
<keyword evidence="4 12" id="KW-0808">Transferase</keyword>
<organism evidence="12 13">
    <name type="scientific">Sphingobacterium zeae</name>
    <dbReference type="NCBI Taxonomy" id="1776859"/>
    <lineage>
        <taxon>Bacteria</taxon>
        <taxon>Pseudomonadati</taxon>
        <taxon>Bacteroidota</taxon>
        <taxon>Sphingobacteriia</taxon>
        <taxon>Sphingobacteriales</taxon>
        <taxon>Sphingobacteriaceae</taxon>
        <taxon>Sphingobacterium</taxon>
    </lineage>
</organism>
<dbReference type="SUPFAM" id="SSF53383">
    <property type="entry name" value="PLP-dependent transferases"/>
    <property type="match status" value="1"/>
</dbReference>
<comment type="caution">
    <text evidence="12">The sequence shown here is derived from an EMBL/GenBank/DDBJ whole genome shotgun (WGS) entry which is preliminary data.</text>
</comment>
<dbReference type="PROSITE" id="PS00595">
    <property type="entry name" value="AA_TRANSFER_CLASS_5"/>
    <property type="match status" value="1"/>
</dbReference>
<dbReference type="GO" id="GO:0031071">
    <property type="term" value="F:cysteine desulfurase activity"/>
    <property type="evidence" value="ECO:0007669"/>
    <property type="project" value="UniProtKB-EC"/>
</dbReference>
<keyword evidence="6" id="KW-0663">Pyridoxal phosphate</keyword>
<accession>A0ABU0U4J5</accession>
<evidence type="ECO:0000256" key="3">
    <source>
        <dbReference type="ARBA" id="ARBA00012239"/>
    </source>
</evidence>
<dbReference type="EMBL" id="JAUTBA010000001">
    <property type="protein sequence ID" value="MDQ1149881.1"/>
    <property type="molecule type" value="Genomic_DNA"/>
</dbReference>
<comment type="catalytic activity">
    <reaction evidence="9">
        <text>(sulfur carrier)-H + L-cysteine = (sulfur carrier)-SH + L-alanine</text>
        <dbReference type="Rhea" id="RHEA:43892"/>
        <dbReference type="Rhea" id="RHEA-COMP:14737"/>
        <dbReference type="Rhea" id="RHEA-COMP:14739"/>
        <dbReference type="ChEBI" id="CHEBI:29917"/>
        <dbReference type="ChEBI" id="CHEBI:35235"/>
        <dbReference type="ChEBI" id="CHEBI:57972"/>
        <dbReference type="ChEBI" id="CHEBI:64428"/>
        <dbReference type="EC" id="2.8.1.7"/>
    </reaction>
</comment>
<evidence type="ECO:0000256" key="9">
    <source>
        <dbReference type="ARBA" id="ARBA00050776"/>
    </source>
</evidence>
<dbReference type="Gene3D" id="3.90.1150.10">
    <property type="entry name" value="Aspartate Aminotransferase, domain 1"/>
    <property type="match status" value="1"/>
</dbReference>
<comment type="cofactor">
    <cofactor evidence="1 10">
        <name>pyridoxal 5'-phosphate</name>
        <dbReference type="ChEBI" id="CHEBI:597326"/>
    </cofactor>
</comment>
<sequence length="392" mass="42928">MKDIIYLDNNATTRILDEVWNEMTPYFIQNYANASSVYHQMGREANSAVQQARSNIAAALNCAPKEIFFNSGATESINTVIKGIFEKYQSKGKHIITAATEHKAVLSCCEQLAKKGAVVTYLPVDTQGMIALDDLRNAITEQTILVCIMAANNETGVLAPITDIAQICTEKNVLFFCDATQAIGKVDIDLQQLNIDILCLSAHKVHGPKGVGALYIRRKSKPIQISPLIVGGGQENEFRGGTYNVPAIVGLGKAISIIHPALYSTVGRNRDLLEKLLNDIPEIIIHGRNVPRLPNTSYISFRHILAGEIMTACPKLALSSGSACVTGSREPSHVLMAMGQSKENALSAIRFSLSLLTTKEEIIQCAEMIKETVKKIRDQSPIWKMFKDSLIN</sequence>
<dbReference type="InterPro" id="IPR015422">
    <property type="entry name" value="PyrdxlP-dep_Trfase_small"/>
</dbReference>
<comment type="similarity">
    <text evidence="2">Belongs to the class-V pyridoxal-phosphate-dependent aminotransferase family. NifS/IscS subfamily.</text>
</comment>
<evidence type="ECO:0000259" key="11">
    <source>
        <dbReference type="Pfam" id="PF00266"/>
    </source>
</evidence>
<evidence type="ECO:0000256" key="1">
    <source>
        <dbReference type="ARBA" id="ARBA00001933"/>
    </source>
</evidence>
<evidence type="ECO:0000256" key="8">
    <source>
        <dbReference type="ARBA" id="ARBA00023014"/>
    </source>
</evidence>
<dbReference type="Proteomes" id="UP001244640">
    <property type="component" value="Unassembled WGS sequence"/>
</dbReference>
<feature type="domain" description="Aminotransferase class V" evidence="11">
    <location>
        <begin position="5"/>
        <end position="362"/>
    </location>
</feature>
<proteinExistence type="inferred from homology"/>
<dbReference type="Gene3D" id="3.40.640.10">
    <property type="entry name" value="Type I PLP-dependent aspartate aminotransferase-like (Major domain)"/>
    <property type="match status" value="1"/>
</dbReference>
<keyword evidence="8" id="KW-0411">Iron-sulfur</keyword>
<keyword evidence="7" id="KW-0408">Iron</keyword>
<dbReference type="PANTHER" id="PTHR11601">
    <property type="entry name" value="CYSTEINE DESULFURYLASE FAMILY MEMBER"/>
    <property type="match status" value="1"/>
</dbReference>
<evidence type="ECO:0000256" key="10">
    <source>
        <dbReference type="RuleBase" id="RU004504"/>
    </source>
</evidence>
<dbReference type="RefSeq" id="WP_307185640.1">
    <property type="nucleotide sequence ID" value="NZ_JAUTBA010000001.1"/>
</dbReference>
<evidence type="ECO:0000256" key="4">
    <source>
        <dbReference type="ARBA" id="ARBA00022679"/>
    </source>
</evidence>
<dbReference type="PANTHER" id="PTHR11601:SF34">
    <property type="entry name" value="CYSTEINE DESULFURASE"/>
    <property type="match status" value="1"/>
</dbReference>
<dbReference type="Pfam" id="PF00266">
    <property type="entry name" value="Aminotran_5"/>
    <property type="match status" value="1"/>
</dbReference>
<reference evidence="12 13" key="1">
    <citation type="submission" date="2023-07" db="EMBL/GenBank/DDBJ databases">
        <title>Functional and genomic diversity of the sorghum phyllosphere microbiome.</title>
        <authorList>
            <person name="Shade A."/>
        </authorList>
    </citation>
    <scope>NUCLEOTIDE SEQUENCE [LARGE SCALE GENOMIC DNA]</scope>
    <source>
        <strain evidence="12 13">SORGH_AS_0892</strain>
    </source>
</reference>